<protein>
    <recommendedName>
        <fullName evidence="3">S-methyl-5'-thioadenosine phosphorylase</fullName>
        <ecNumber evidence="3">2.4.2.28</ecNumber>
    </recommendedName>
    <alternativeName>
        <fullName evidence="3">5'-methylthioadenosine phosphorylase</fullName>
        <shortName evidence="3">MTA phosphorylase</shortName>
        <shortName evidence="3">MTAP</shortName>
    </alternativeName>
</protein>
<keyword evidence="2 3" id="KW-0808">Transferase</keyword>
<feature type="domain" description="Nucleoside phosphorylase" evidence="4">
    <location>
        <begin position="46"/>
        <end position="287"/>
    </location>
</feature>
<comment type="pathway">
    <text evidence="3">Amino-acid biosynthesis; L-methionine biosynthesis via salvage pathway; S-methyl-5-thio-alpha-D-ribose 1-phosphate from S-methyl-5'-thioadenosine (phosphorylase route): step 1/1.</text>
</comment>
<dbReference type="NCBIfam" id="TIGR01694">
    <property type="entry name" value="MTAP"/>
    <property type="match status" value="1"/>
</dbReference>
<reference evidence="5 6" key="1">
    <citation type="submission" date="2024-09" db="EMBL/GenBank/DDBJ databases">
        <authorList>
            <person name="Sun Q."/>
            <person name="Mori K."/>
        </authorList>
    </citation>
    <scope>NUCLEOTIDE SEQUENCE [LARGE SCALE GENOMIC DNA]</scope>
    <source>
        <strain evidence="5 6">TBRC 0563</strain>
    </source>
</reference>
<name>A0ABV5YI66_9ACTN</name>
<proteinExistence type="inferred from homology"/>
<feature type="binding site" evidence="3">
    <location>
        <position position="227"/>
    </location>
    <ligand>
        <name>substrate</name>
    </ligand>
</feature>
<dbReference type="EC" id="2.4.2.28" evidence="3"/>
<evidence type="ECO:0000256" key="2">
    <source>
        <dbReference type="ARBA" id="ARBA00022679"/>
    </source>
</evidence>
<dbReference type="CDD" id="cd09010">
    <property type="entry name" value="MTAP_SsMTAPII_like_MTIP"/>
    <property type="match status" value="1"/>
</dbReference>
<accession>A0ABV5YI66</accession>
<dbReference type="Proteomes" id="UP001589627">
    <property type="component" value="Unassembled WGS sequence"/>
</dbReference>
<dbReference type="EMBL" id="JBHLZP010000156">
    <property type="protein sequence ID" value="MFB9834733.1"/>
    <property type="molecule type" value="Genomic_DNA"/>
</dbReference>
<dbReference type="Pfam" id="PF01048">
    <property type="entry name" value="PNP_UDP_1"/>
    <property type="match status" value="1"/>
</dbReference>
<dbReference type="PANTHER" id="PTHR42679">
    <property type="entry name" value="S-METHYL-5'-THIOADENOSINE PHOSPHORYLASE"/>
    <property type="match status" value="1"/>
</dbReference>
<dbReference type="InterPro" id="IPR035994">
    <property type="entry name" value="Nucleoside_phosphorylase_sf"/>
</dbReference>
<feature type="binding site" evidence="3">
    <location>
        <position position="52"/>
    </location>
    <ligand>
        <name>phosphate</name>
        <dbReference type="ChEBI" id="CHEBI:43474"/>
    </ligand>
</feature>
<dbReference type="RefSeq" id="WP_378204900.1">
    <property type="nucleotide sequence ID" value="NZ_JBHLZP010000156.1"/>
</dbReference>
<feature type="binding site" evidence="3">
    <location>
        <begin position="94"/>
        <end position="95"/>
    </location>
    <ligand>
        <name>phosphate</name>
        <dbReference type="ChEBI" id="CHEBI:43474"/>
    </ligand>
</feature>
<dbReference type="Gene3D" id="3.40.50.1580">
    <property type="entry name" value="Nucleoside phosphorylase domain"/>
    <property type="match status" value="1"/>
</dbReference>
<keyword evidence="6" id="KW-1185">Reference proteome</keyword>
<evidence type="ECO:0000313" key="5">
    <source>
        <dbReference type="EMBL" id="MFB9834733.1"/>
    </source>
</evidence>
<keyword evidence="1 3" id="KW-0328">Glycosyltransferase</keyword>
<evidence type="ECO:0000313" key="6">
    <source>
        <dbReference type="Proteomes" id="UP001589627"/>
    </source>
</evidence>
<feature type="binding site" evidence="3">
    <location>
        <begin position="251"/>
        <end position="253"/>
    </location>
    <ligand>
        <name>substrate</name>
    </ligand>
</feature>
<comment type="catalytic activity">
    <reaction evidence="3">
        <text>S-methyl-5'-thioadenosine + phosphate = 5-(methylsulfanyl)-alpha-D-ribose 1-phosphate + adenine</text>
        <dbReference type="Rhea" id="RHEA:11852"/>
        <dbReference type="ChEBI" id="CHEBI:16708"/>
        <dbReference type="ChEBI" id="CHEBI:17509"/>
        <dbReference type="ChEBI" id="CHEBI:43474"/>
        <dbReference type="ChEBI" id="CHEBI:58533"/>
        <dbReference type="EC" id="2.4.2.28"/>
    </reaction>
</comment>
<comment type="similarity">
    <text evidence="3">Belongs to the PNP/MTAP phosphorylase family. MTAP subfamily.</text>
</comment>
<dbReference type="InterPro" id="IPR018099">
    <property type="entry name" value="Purine_phosphorylase-2_CS"/>
</dbReference>
<dbReference type="PANTHER" id="PTHR42679:SF2">
    <property type="entry name" value="S-METHYL-5'-THIOADENOSINE PHOSPHORYLASE"/>
    <property type="match status" value="1"/>
</dbReference>
<dbReference type="GO" id="GO:0017061">
    <property type="term" value="F:S-methyl-5-thioadenosine phosphorylase activity"/>
    <property type="evidence" value="ECO:0007669"/>
    <property type="project" value="UniProtKB-EC"/>
</dbReference>
<gene>
    <name evidence="3 5" type="primary">mtnP</name>
    <name evidence="5" type="ORF">ACFFNX_21330</name>
</gene>
<evidence type="ECO:0000256" key="3">
    <source>
        <dbReference type="HAMAP-Rule" id="MF_01963"/>
    </source>
</evidence>
<evidence type="ECO:0000256" key="1">
    <source>
        <dbReference type="ARBA" id="ARBA00022676"/>
    </source>
</evidence>
<dbReference type="InterPro" id="IPR010044">
    <property type="entry name" value="MTAP"/>
</dbReference>
<keyword evidence="3" id="KW-0660">Purine salvage</keyword>
<comment type="subunit">
    <text evidence="3">Homohexamer. Dimer of a homotrimer.</text>
</comment>
<comment type="caution">
    <text evidence="5">The sequence shown here is derived from an EMBL/GenBank/DDBJ whole genome shotgun (WGS) entry which is preliminary data.</text>
</comment>
<comment type="function">
    <text evidence="3">Catalyzes the reversible phosphorylation of S-methyl-5'-thioadenosine (MTA) to adenine and 5-methylthioribose-1-phosphate. Involved in the breakdown of MTA, a major by-product of polyamine biosynthesis. Responsible for the first step in the methionine salvage pathway after MTA has been generated from S-adenosylmethionine. Has broad substrate specificity with 6-aminopurine nucleosides as preferred substrates.</text>
</comment>
<organism evidence="5 6">
    <name type="scientific">Actinoallomurus acaciae</name>
    <dbReference type="NCBI Taxonomy" id="502577"/>
    <lineage>
        <taxon>Bacteria</taxon>
        <taxon>Bacillati</taxon>
        <taxon>Actinomycetota</taxon>
        <taxon>Actinomycetes</taxon>
        <taxon>Streptosporangiales</taxon>
        <taxon>Thermomonosporaceae</taxon>
        <taxon>Actinoallomurus</taxon>
    </lineage>
</organism>
<feature type="site" description="Important for substrate specificity" evidence="3">
    <location>
        <position position="209"/>
    </location>
</feature>
<feature type="binding site" evidence="3">
    <location>
        <begin position="127"/>
        <end position="128"/>
    </location>
    <ligand>
        <name>phosphate</name>
        <dbReference type="ChEBI" id="CHEBI:43474"/>
    </ligand>
</feature>
<feature type="site" description="Important for substrate specificity" evidence="3">
    <location>
        <position position="264"/>
    </location>
</feature>
<feature type="binding site" evidence="3">
    <location>
        <position position="228"/>
    </location>
    <ligand>
        <name>phosphate</name>
        <dbReference type="ChEBI" id="CHEBI:43474"/>
    </ligand>
</feature>
<evidence type="ECO:0000259" key="4">
    <source>
        <dbReference type="Pfam" id="PF01048"/>
    </source>
</evidence>
<dbReference type="HAMAP" id="MF_01963">
    <property type="entry name" value="MTAP"/>
    <property type="match status" value="1"/>
</dbReference>
<dbReference type="InterPro" id="IPR000845">
    <property type="entry name" value="Nucleoside_phosphorylase_d"/>
</dbReference>
<sequence length="330" mass="35998">MFSEQRIYPLKHRVMFGAAASRGTKQCGRRKTKAVDIEMSEARVEVGIIGGSGLYELAELEDAETIHVETPFGSPSDDLVVGRICGRSVAFVPRHGRGHRLSPTEIPVQANIYALKALGARQVISISAVGSLREEYEPGSLVVPDQIVDWTKSGRPKSFFDDGIVVHTSVADPYCGRLREELMAAAHSATDATVHDSGTYICIEGPQFSTRAESELYRFLKMDIIGMTAVPEAKLAREAELCYSALALVTDYDCWRSDEEAVDADLVTTVMARNADAAKRTIVRLIEKLPADSACECQDALAHAIITDRAAVPPAVRERLDLLIGRHLTG</sequence>
<dbReference type="PROSITE" id="PS01240">
    <property type="entry name" value="PNP_MTAP_2"/>
    <property type="match status" value="1"/>
</dbReference>
<dbReference type="SUPFAM" id="SSF53167">
    <property type="entry name" value="Purine and uridine phosphorylases"/>
    <property type="match status" value="1"/>
</dbReference>